<dbReference type="GO" id="GO:0007155">
    <property type="term" value="P:cell adhesion"/>
    <property type="evidence" value="ECO:0007669"/>
    <property type="project" value="InterPro"/>
</dbReference>
<feature type="compositionally biased region" description="Acidic residues" evidence="3">
    <location>
        <begin position="973"/>
        <end position="983"/>
    </location>
</feature>
<proteinExistence type="predicted"/>
<dbReference type="Pfam" id="PF02412">
    <property type="entry name" value="TSP_3"/>
    <property type="match status" value="6"/>
</dbReference>
<dbReference type="InterPro" id="IPR015943">
    <property type="entry name" value="WD40/YVTN_repeat-like_dom_sf"/>
</dbReference>
<dbReference type="PROSITE" id="PS51234">
    <property type="entry name" value="TSP3"/>
    <property type="match status" value="5"/>
</dbReference>
<dbReference type="SUPFAM" id="SSF110296">
    <property type="entry name" value="Oligoxyloglucan reducing end-specific cellobiohydrolase"/>
    <property type="match status" value="2"/>
</dbReference>
<feature type="compositionally biased region" description="Acidic residues" evidence="3">
    <location>
        <begin position="1040"/>
        <end position="1049"/>
    </location>
</feature>
<keyword evidence="1" id="KW-0732">Signal</keyword>
<dbReference type="InterPro" id="IPR017897">
    <property type="entry name" value="Thrombospondin_3_rpt"/>
</dbReference>
<evidence type="ECO:0000256" key="1">
    <source>
        <dbReference type="ARBA" id="ARBA00022729"/>
    </source>
</evidence>
<feature type="non-terminal residue" evidence="4">
    <location>
        <position position="1"/>
    </location>
</feature>
<protein>
    <recommendedName>
        <fullName evidence="5">Cadherin domain-containing protein</fullName>
    </recommendedName>
</protein>
<evidence type="ECO:0000256" key="2">
    <source>
        <dbReference type="ARBA" id="ARBA00022837"/>
    </source>
</evidence>
<dbReference type="SUPFAM" id="SSF103647">
    <property type="entry name" value="TSP type-3 repeat"/>
    <property type="match status" value="3"/>
</dbReference>
<dbReference type="Gene3D" id="4.10.1080.10">
    <property type="entry name" value="TSP type-3 repeat"/>
    <property type="match status" value="2"/>
</dbReference>
<name>A0A381R5K9_9ZZZZ</name>
<organism evidence="4">
    <name type="scientific">marine metagenome</name>
    <dbReference type="NCBI Taxonomy" id="408172"/>
    <lineage>
        <taxon>unclassified sequences</taxon>
        <taxon>metagenomes</taxon>
        <taxon>ecological metagenomes</taxon>
    </lineage>
</organism>
<reference evidence="4" key="1">
    <citation type="submission" date="2018-05" db="EMBL/GenBank/DDBJ databases">
        <authorList>
            <person name="Lanie J.A."/>
            <person name="Ng W.-L."/>
            <person name="Kazmierczak K.M."/>
            <person name="Andrzejewski T.M."/>
            <person name="Davidsen T.M."/>
            <person name="Wayne K.J."/>
            <person name="Tettelin H."/>
            <person name="Glass J.I."/>
            <person name="Rusch D."/>
            <person name="Podicherti R."/>
            <person name="Tsui H.-C.T."/>
            <person name="Winkler M.E."/>
        </authorList>
    </citation>
    <scope>NUCLEOTIDE SEQUENCE</scope>
</reference>
<dbReference type="InterPro" id="IPR028974">
    <property type="entry name" value="TSP_type-3_rpt"/>
</dbReference>
<keyword evidence="2" id="KW-0106">Calcium</keyword>
<evidence type="ECO:0000313" key="4">
    <source>
        <dbReference type="EMBL" id="SUZ86089.1"/>
    </source>
</evidence>
<dbReference type="Gene3D" id="2.130.10.10">
    <property type="entry name" value="YVTN repeat-like/Quinoprotein amine dehydrogenase"/>
    <property type="match status" value="2"/>
</dbReference>
<evidence type="ECO:0008006" key="5">
    <source>
        <dbReference type="Google" id="ProtNLM"/>
    </source>
</evidence>
<feature type="region of interest" description="Disordered" evidence="3">
    <location>
        <begin position="1026"/>
        <end position="1049"/>
    </location>
</feature>
<feature type="region of interest" description="Disordered" evidence="3">
    <location>
        <begin position="81"/>
        <end position="125"/>
    </location>
</feature>
<evidence type="ECO:0000256" key="3">
    <source>
        <dbReference type="SAM" id="MobiDB-lite"/>
    </source>
</evidence>
<gene>
    <name evidence="4" type="ORF">METZ01_LOCUS38943</name>
</gene>
<dbReference type="PANTHER" id="PTHR10199:SF119">
    <property type="entry name" value="RE20510P"/>
    <property type="match status" value="1"/>
</dbReference>
<feature type="region of interest" description="Disordered" evidence="3">
    <location>
        <begin position="948"/>
        <end position="983"/>
    </location>
</feature>
<dbReference type="FunFam" id="4.10.1080.10:FF:000001">
    <property type="entry name" value="Thrombospondin 3"/>
    <property type="match status" value="2"/>
</dbReference>
<dbReference type="EMBL" id="UINC01001664">
    <property type="protein sequence ID" value="SUZ86089.1"/>
    <property type="molecule type" value="Genomic_DNA"/>
</dbReference>
<feature type="non-terminal residue" evidence="4">
    <location>
        <position position="1284"/>
    </location>
</feature>
<accession>A0A381R5K9</accession>
<dbReference type="InterPro" id="IPR003367">
    <property type="entry name" value="Thrombospondin_3-like_rpt"/>
</dbReference>
<feature type="compositionally biased region" description="Polar residues" evidence="3">
    <location>
        <begin position="1026"/>
        <end position="1039"/>
    </location>
</feature>
<dbReference type="GO" id="GO:0005509">
    <property type="term" value="F:calcium ion binding"/>
    <property type="evidence" value="ECO:0007669"/>
    <property type="project" value="InterPro"/>
</dbReference>
<dbReference type="PANTHER" id="PTHR10199">
    <property type="entry name" value="THROMBOSPONDIN"/>
    <property type="match status" value="1"/>
</dbReference>
<sequence length="1284" mass="138327">MILFINHESISVEITRMIHKENLKNNPFKETYHMSKEERRKMALPPNKYLEQIWTLSMDPIEGRPLFEKLFELQEELNNSRRLDDPSSFRESIVPGESASSKWVERGPNNVGGRTKGMLFDPNDSTDETVFAGGVTGGLYKNTQISDPNSQWVKIDGIPENIPVSSMAFDPNNNQIFYVGTGESYTGEGGNGVWKSSNGGGTWTKVYGGRTGGYGNNGLIFINDIVVRNNGGNSEVIIASSMGYDSKASSWLGVSGYGVFKSTNEGTSFQSVAVGNDSNGNTYAVIDLEIAPDNTIWACTTNRGYGTGGGTILQSNADVTSFSVKHEITSGQRTEIEVASNGNIYVLAQVNSKPKVYKSTDKFATAPTVLTLPDGSATGLDADDFTRGQSFYDLMLDSDPNNPDHIFIGGIDIFKSTTGGVSSDPSVNPWTQISQWYGGFSYQYIHADQHGMVFANNDSSKKLFGNDGGIYFSKTESDNSETASSRNNDLNTSQIYTLGVAPSEMFKDLNKTVSGRDRATNLNSSVSVSGMTDAIITGLQDNGSQFLANNNDQISTATEATGGDGAASMFSQDPSKPYFIVNYVYNGYVDVWDFSNNQIRSIIAEYPTENGDFINTQALDSKEGLLFSNYKGDGTNRIAVYYDWADFSNFSPKKAIITDVLLTNNVSALTVSPFGTTNSILMVGLRDGNLLQAEGDEGGMTWTKITGSEFVGSVSDIEFGKTANDIFVTMHNYGVDNVFYSSDGGATWSKKEGDLPDIPVRCILQNPIDPKEVIIGTDLGVWYTKNFTDSSPNWSQSYNGMSNVRVTDLDMRDDFKVFASTYGRGLFSSNFDSETPKLFLEDAVPSTLSVKQNESGTFIIKYKVLGGYNKQTQFTVTGGPSGAIYTYTPANNSTINANGEVSIKIDVPSDADVKTYNLVIDATDGSSSVVLDTVGVVLTVLANNSNDLDGDGILNDDDNCPNKANADQKDTDGDGVGDVCDDSDGDGIFDDTDNCVNTANADQADMDGDGKGDVCDDDIDGDTILNASDNCPNKANTDQADMDGDGIGDVCDDDKDGDTILNANDNCPSIVNTDQADLDGDNIGDVCDDDKDGDGINNDVDNCPINANANQSDIDGDGKGDACDDDIDGDTILNASDNCPYNSNTDQKDFDGDGQGDVCDPNPVPKDTFSLKATDETCKSSDNGSIQLTIKGEFSQPFKIVIQGGPTGFTFTPENISSSTWSLNNLKAGDYWVCMTSTAFSTLNQCFNANIKEPADLGIVSNLDRNKKQIVLDMSGGTKYNILL</sequence>
<feature type="compositionally biased region" description="Acidic residues" evidence="3">
    <location>
        <begin position="948"/>
        <end position="959"/>
    </location>
</feature>